<name>A0A317PYZ0_9GAMM</name>
<gene>
    <name evidence="2" type="ORF">DET45_1319</name>
</gene>
<sequence>MIDHDKFRTLVKQLYATVNELETMFPGRHFTPDGHMVGSLGECIVADAYNLELKAASNKGYDAVTETGLEVEIKATQSKSVAFRSQPQHTIIIKILRDGTFEEIYNGPGALVWDQFTGKRLPSNGQFQISLNKLRQLNQTVAQSDRVPRAI</sequence>
<evidence type="ECO:0000313" key="3">
    <source>
        <dbReference type="Proteomes" id="UP000246964"/>
    </source>
</evidence>
<dbReference type="AlphaFoldDB" id="A0A317PYZ0"/>
<protein>
    <recommendedName>
        <fullName evidence="1">DUF6998 domain-containing protein</fullName>
    </recommendedName>
</protein>
<keyword evidence="3" id="KW-1185">Reference proteome</keyword>
<dbReference type="Proteomes" id="UP000246964">
    <property type="component" value="Unassembled WGS sequence"/>
</dbReference>
<evidence type="ECO:0000259" key="1">
    <source>
        <dbReference type="Pfam" id="PF22522"/>
    </source>
</evidence>
<accession>A0A317PYZ0</accession>
<comment type="caution">
    <text evidence="2">The sequence shown here is derived from an EMBL/GenBank/DDBJ whole genome shotgun (WGS) entry which is preliminary data.</text>
</comment>
<feature type="domain" description="DUF6998" evidence="1">
    <location>
        <begin position="12"/>
        <end position="147"/>
    </location>
</feature>
<proteinExistence type="predicted"/>
<dbReference type="OrthoDB" id="7503989at2"/>
<evidence type="ECO:0000313" key="2">
    <source>
        <dbReference type="EMBL" id="PWW06822.1"/>
    </source>
</evidence>
<organism evidence="2 3">
    <name type="scientific">Pseudidiomarina maritima</name>
    <dbReference type="NCBI Taxonomy" id="519453"/>
    <lineage>
        <taxon>Bacteria</taxon>
        <taxon>Pseudomonadati</taxon>
        <taxon>Pseudomonadota</taxon>
        <taxon>Gammaproteobacteria</taxon>
        <taxon>Alteromonadales</taxon>
        <taxon>Idiomarinaceae</taxon>
        <taxon>Pseudidiomarina</taxon>
    </lineage>
</organism>
<dbReference type="Pfam" id="PF22522">
    <property type="entry name" value="DUF6998"/>
    <property type="match status" value="1"/>
</dbReference>
<dbReference type="InterPro" id="IPR054267">
    <property type="entry name" value="DUF6998"/>
</dbReference>
<dbReference type="EMBL" id="QGTT01000031">
    <property type="protein sequence ID" value="PWW06822.1"/>
    <property type="molecule type" value="Genomic_DNA"/>
</dbReference>
<reference evidence="2 3" key="1">
    <citation type="submission" date="2018-05" db="EMBL/GenBank/DDBJ databases">
        <title>Freshwater and sediment microbial communities from various areas in North America, analyzing microbe dynamics in response to fracking.</title>
        <authorList>
            <person name="Lamendella R."/>
        </authorList>
    </citation>
    <scope>NUCLEOTIDE SEQUENCE [LARGE SCALE GENOMIC DNA]</scope>
    <source>
        <strain evidence="2 3">125B1</strain>
    </source>
</reference>